<dbReference type="InterPro" id="IPR039055">
    <property type="entry name" value="MCU_fam"/>
</dbReference>
<keyword evidence="4" id="KW-0109">Calcium transport</keyword>
<dbReference type="GO" id="GO:1990246">
    <property type="term" value="C:uniplex complex"/>
    <property type="evidence" value="ECO:0007669"/>
    <property type="project" value="TreeGrafter"/>
</dbReference>
<dbReference type="GO" id="GO:0036444">
    <property type="term" value="P:calcium import into the mitochondrion"/>
    <property type="evidence" value="ECO:0007669"/>
    <property type="project" value="TreeGrafter"/>
</dbReference>
<evidence type="ECO:0000256" key="5">
    <source>
        <dbReference type="ARBA" id="ARBA00022673"/>
    </source>
</evidence>
<dbReference type="PANTHER" id="PTHR13462">
    <property type="entry name" value="CALCIUM UNIPORTER PROTEIN, MITOCHONDRIAL"/>
    <property type="match status" value="1"/>
</dbReference>
<dbReference type="RefSeq" id="XP_015656589.1">
    <property type="nucleotide sequence ID" value="XM_015804611.1"/>
</dbReference>
<feature type="transmembrane region" description="Helical" evidence="15">
    <location>
        <begin position="131"/>
        <end position="148"/>
    </location>
</feature>
<proteinExistence type="inferred from homology"/>
<evidence type="ECO:0000256" key="7">
    <source>
        <dbReference type="ARBA" id="ARBA00022792"/>
    </source>
</evidence>
<keyword evidence="6 15" id="KW-0812">Transmembrane</keyword>
<reference evidence="17 18" key="1">
    <citation type="submission" date="2015-07" db="EMBL/GenBank/DDBJ databases">
        <title>High-quality genome of monoxenous trypanosomatid Leptomonas pyrrhocoris.</title>
        <authorList>
            <person name="Flegontov P."/>
            <person name="Butenko A."/>
            <person name="Firsov S."/>
            <person name="Vlcek C."/>
            <person name="Logacheva M.D."/>
            <person name="Field M."/>
            <person name="Filatov D."/>
            <person name="Flegontova O."/>
            <person name="Gerasimov E."/>
            <person name="Jackson A.P."/>
            <person name="Kelly S."/>
            <person name="Opperdoes F."/>
            <person name="O'Reilly A."/>
            <person name="Votypka J."/>
            <person name="Yurchenko V."/>
            <person name="Lukes J."/>
        </authorList>
    </citation>
    <scope>NUCLEOTIDE SEQUENCE [LARGE SCALE GENOMIC DNA]</scope>
    <source>
        <strain evidence="17">H10</strain>
    </source>
</reference>
<feature type="transmembrane region" description="Helical" evidence="15">
    <location>
        <begin position="160"/>
        <end position="177"/>
    </location>
</feature>
<evidence type="ECO:0000256" key="6">
    <source>
        <dbReference type="ARBA" id="ARBA00022692"/>
    </source>
</evidence>
<evidence type="ECO:0000256" key="10">
    <source>
        <dbReference type="ARBA" id="ARBA00023065"/>
    </source>
</evidence>
<keyword evidence="9 15" id="KW-1133">Transmembrane helix</keyword>
<dbReference type="OMA" id="WVYFLFD"/>
<evidence type="ECO:0000256" key="3">
    <source>
        <dbReference type="ARBA" id="ARBA00022448"/>
    </source>
</evidence>
<dbReference type="Proteomes" id="UP000037923">
    <property type="component" value="Unassembled WGS sequence"/>
</dbReference>
<evidence type="ECO:0000256" key="11">
    <source>
        <dbReference type="ARBA" id="ARBA00023128"/>
    </source>
</evidence>
<keyword evidence="13" id="KW-0407">Ion channel</keyword>
<keyword evidence="8" id="KW-0106">Calcium</keyword>
<dbReference type="GeneID" id="26906615"/>
<accession>A0A0M9FXI7</accession>
<feature type="domain" description="Calcium uniporter protein C-terminal" evidence="16">
    <location>
        <begin position="88"/>
        <end position="211"/>
    </location>
</feature>
<evidence type="ECO:0000256" key="14">
    <source>
        <dbReference type="ARBA" id="ARBA00036634"/>
    </source>
</evidence>
<comment type="catalytic activity">
    <reaction evidence="14">
        <text>Ca(2+)(in) = Ca(2+)(out)</text>
        <dbReference type="Rhea" id="RHEA:29671"/>
        <dbReference type="ChEBI" id="CHEBI:29108"/>
    </reaction>
</comment>
<evidence type="ECO:0000256" key="8">
    <source>
        <dbReference type="ARBA" id="ARBA00022837"/>
    </source>
</evidence>
<keyword evidence="18" id="KW-1185">Reference proteome</keyword>
<keyword evidence="10" id="KW-0406">Ion transport</keyword>
<dbReference type="VEuPathDB" id="TriTrypDB:LpyrH10_14_0410"/>
<comment type="similarity">
    <text evidence="2">Belongs to the MCU (TC 1.A.77) family.</text>
</comment>
<evidence type="ECO:0000256" key="2">
    <source>
        <dbReference type="ARBA" id="ARBA00005653"/>
    </source>
</evidence>
<evidence type="ECO:0000256" key="12">
    <source>
        <dbReference type="ARBA" id="ARBA00023136"/>
    </source>
</evidence>
<keyword evidence="7" id="KW-0999">Mitochondrion inner membrane</keyword>
<dbReference type="EMBL" id="LGTL01000014">
    <property type="protein sequence ID" value="KPA78150.1"/>
    <property type="molecule type" value="Genomic_DNA"/>
</dbReference>
<dbReference type="RefSeq" id="XP_015656590.1">
    <property type="nucleotide sequence ID" value="XM_015804612.1"/>
</dbReference>
<evidence type="ECO:0000313" key="17">
    <source>
        <dbReference type="EMBL" id="KPA78150.1"/>
    </source>
</evidence>
<evidence type="ECO:0000256" key="13">
    <source>
        <dbReference type="ARBA" id="ARBA00023303"/>
    </source>
</evidence>
<keyword evidence="12 15" id="KW-0472">Membrane</keyword>
<keyword evidence="11" id="KW-0496">Mitochondrion</keyword>
<protein>
    <recommendedName>
        <fullName evidence="16">Calcium uniporter protein C-terminal domain-containing protein</fullName>
    </recommendedName>
</protein>
<gene>
    <name evidence="17" type="ORF">ABB37_06326</name>
</gene>
<evidence type="ECO:0000313" key="18">
    <source>
        <dbReference type="Proteomes" id="UP000037923"/>
    </source>
</evidence>
<sequence length="229" mass="26392">MLPVRRAFPPRAAPLLRGRFTHSIARAVLCCRRCSSPFTVQSSRFHCTTARYCSTFTAANHHNSRSSGIHGGAEEGGADSAITTAALRAARDGPLKARCSEMRSELEELERIKNLCDAAAQRHLDRKMQQLFLLLLFQAVVLFDWTYVHFDWNLVEPITYLIGYSATWIAILWYGALQREFSYDTLRDMLREQQCERLYAQHKFDLAHYEKVKVEVDRLQRVLRSLEPL</sequence>
<comment type="subcellular location">
    <subcellularLocation>
        <location evidence="1">Mitochondrion inner membrane</location>
        <topology evidence="1">Multi-pass membrane protein</topology>
    </subcellularLocation>
</comment>
<evidence type="ECO:0000256" key="15">
    <source>
        <dbReference type="SAM" id="Phobius"/>
    </source>
</evidence>
<name>A0A0M9FXI7_LEPPY</name>
<organism evidence="17 18">
    <name type="scientific">Leptomonas pyrrhocoris</name>
    <name type="common">Firebug parasite</name>
    <dbReference type="NCBI Taxonomy" id="157538"/>
    <lineage>
        <taxon>Eukaryota</taxon>
        <taxon>Discoba</taxon>
        <taxon>Euglenozoa</taxon>
        <taxon>Kinetoplastea</taxon>
        <taxon>Metakinetoplastina</taxon>
        <taxon>Trypanosomatida</taxon>
        <taxon>Trypanosomatidae</taxon>
        <taxon>Leishmaniinae</taxon>
        <taxon>Leptomonas</taxon>
    </lineage>
</organism>
<dbReference type="GO" id="GO:0005262">
    <property type="term" value="F:calcium channel activity"/>
    <property type="evidence" value="ECO:0007669"/>
    <property type="project" value="UniProtKB-KW"/>
</dbReference>
<dbReference type="Pfam" id="PF04678">
    <property type="entry name" value="MCU"/>
    <property type="match status" value="1"/>
</dbReference>
<dbReference type="AlphaFoldDB" id="A0A0M9FXI7"/>
<keyword evidence="5" id="KW-0107">Calcium channel</keyword>
<comment type="caution">
    <text evidence="17">The sequence shown here is derived from an EMBL/GenBank/DDBJ whole genome shotgun (WGS) entry which is preliminary data.</text>
</comment>
<evidence type="ECO:0000256" key="1">
    <source>
        <dbReference type="ARBA" id="ARBA00004448"/>
    </source>
</evidence>
<dbReference type="EMBL" id="LGTL01000014">
    <property type="protein sequence ID" value="KPA78151.1"/>
    <property type="molecule type" value="Genomic_DNA"/>
</dbReference>
<keyword evidence="3" id="KW-0813">Transport</keyword>
<dbReference type="PANTHER" id="PTHR13462:SF10">
    <property type="entry name" value="CALCIUM UNIPORTER PROTEIN, MITOCHONDRIAL"/>
    <property type="match status" value="1"/>
</dbReference>
<dbReference type="InterPro" id="IPR006769">
    <property type="entry name" value="MCU_C"/>
</dbReference>
<evidence type="ECO:0000259" key="16">
    <source>
        <dbReference type="Pfam" id="PF04678"/>
    </source>
</evidence>
<evidence type="ECO:0000256" key="9">
    <source>
        <dbReference type="ARBA" id="ARBA00022989"/>
    </source>
</evidence>
<dbReference type="GO" id="GO:0015292">
    <property type="term" value="F:uniporter activity"/>
    <property type="evidence" value="ECO:0007669"/>
    <property type="project" value="TreeGrafter"/>
</dbReference>
<evidence type="ECO:0000256" key="4">
    <source>
        <dbReference type="ARBA" id="ARBA00022568"/>
    </source>
</evidence>
<dbReference type="OrthoDB" id="278338at2759"/>
<dbReference type="GO" id="GO:0051560">
    <property type="term" value="P:mitochondrial calcium ion homeostasis"/>
    <property type="evidence" value="ECO:0007669"/>
    <property type="project" value="InterPro"/>
</dbReference>